<evidence type="ECO:0000313" key="2">
    <source>
        <dbReference type="EMBL" id="SJM33603.1"/>
    </source>
</evidence>
<dbReference type="Proteomes" id="UP000245698">
    <property type="component" value="Unassembled WGS sequence"/>
</dbReference>
<dbReference type="AlphaFoldDB" id="A0A2P9AR67"/>
<protein>
    <submittedName>
        <fullName evidence="2">Uncharacterized protein</fullName>
    </submittedName>
</protein>
<feature type="region of interest" description="Disordered" evidence="1">
    <location>
        <begin position="1"/>
        <end position="37"/>
    </location>
</feature>
<reference evidence="3" key="1">
    <citation type="submission" date="2016-12" db="EMBL/GenBank/DDBJ databases">
        <authorList>
            <person name="Brunel B."/>
        </authorList>
    </citation>
    <scope>NUCLEOTIDE SEQUENCE [LARGE SCALE GENOMIC DNA]</scope>
</reference>
<name>A0A2P9AR67_9HYPH</name>
<evidence type="ECO:0000256" key="1">
    <source>
        <dbReference type="SAM" id="MobiDB-lite"/>
    </source>
</evidence>
<proteinExistence type="predicted"/>
<keyword evidence="3" id="KW-1185">Reference proteome</keyword>
<organism evidence="2 3">
    <name type="scientific">Mesorhizobium delmotii</name>
    <dbReference type="NCBI Taxonomy" id="1631247"/>
    <lineage>
        <taxon>Bacteria</taxon>
        <taxon>Pseudomonadati</taxon>
        <taxon>Pseudomonadota</taxon>
        <taxon>Alphaproteobacteria</taxon>
        <taxon>Hyphomicrobiales</taxon>
        <taxon>Phyllobacteriaceae</taxon>
        <taxon>Mesorhizobium</taxon>
    </lineage>
</organism>
<accession>A0A2P9AR67</accession>
<evidence type="ECO:0000313" key="3">
    <source>
        <dbReference type="Proteomes" id="UP000245698"/>
    </source>
</evidence>
<dbReference type="EMBL" id="FUIG01000044">
    <property type="protein sequence ID" value="SJM33603.1"/>
    <property type="molecule type" value="Genomic_DNA"/>
</dbReference>
<sequence length="64" mass="7007">MHDADSQSEGNGVLLTWMSSSKPGSRARGPKTEIDGAVWWPPTLDELRAAKKGGLLMGERRTRL</sequence>
<gene>
    <name evidence="2" type="ORF">BQ8482_360004</name>
</gene>